<dbReference type="GO" id="GO:0010468">
    <property type="term" value="P:regulation of gene expression"/>
    <property type="evidence" value="ECO:0007669"/>
    <property type="project" value="TreeGrafter"/>
</dbReference>
<reference evidence="11 12" key="2">
    <citation type="submission" date="2019-01" db="EMBL/GenBank/DDBJ databases">
        <title>A chromosome length genome reference of the Java medaka (oryzias javanicus).</title>
        <authorList>
            <person name="Herpin A."/>
            <person name="Takehana Y."/>
            <person name="Naruse K."/>
            <person name="Ansai S."/>
            <person name="Kawaguchi M."/>
        </authorList>
    </citation>
    <scope>NUCLEOTIDE SEQUENCE [LARGE SCALE GENOMIC DNA]</scope>
    <source>
        <strain evidence="11">RS831</strain>
        <tissue evidence="11">Whole body</tissue>
    </source>
</reference>
<feature type="region of interest" description="Disordered" evidence="9">
    <location>
        <begin position="197"/>
        <end position="234"/>
    </location>
</feature>
<dbReference type="AlphaFoldDB" id="A0A437CES2"/>
<keyword evidence="4 7" id="KW-0863">Zinc-finger</keyword>
<dbReference type="SUPFAM" id="SSF57667">
    <property type="entry name" value="beta-beta-alpha zinc fingers"/>
    <property type="match status" value="1"/>
</dbReference>
<feature type="region of interest" description="Disordered" evidence="9">
    <location>
        <begin position="151"/>
        <end position="179"/>
    </location>
</feature>
<feature type="domain" description="C2H2-type" evidence="10">
    <location>
        <begin position="294"/>
        <end position="321"/>
    </location>
</feature>
<dbReference type="Gene3D" id="3.30.160.60">
    <property type="entry name" value="Classic Zinc Finger"/>
    <property type="match status" value="1"/>
</dbReference>
<feature type="compositionally biased region" description="Polar residues" evidence="9">
    <location>
        <begin position="163"/>
        <end position="174"/>
    </location>
</feature>
<evidence type="ECO:0000256" key="2">
    <source>
        <dbReference type="ARBA" id="ARBA00022723"/>
    </source>
</evidence>
<dbReference type="GO" id="GO:0008270">
    <property type="term" value="F:zinc ion binding"/>
    <property type="evidence" value="ECO:0007669"/>
    <property type="project" value="UniProtKB-KW"/>
</dbReference>
<dbReference type="InterPro" id="IPR036236">
    <property type="entry name" value="Znf_C2H2_sf"/>
</dbReference>
<evidence type="ECO:0000256" key="6">
    <source>
        <dbReference type="ARBA" id="ARBA00023242"/>
    </source>
</evidence>
<dbReference type="SMART" id="SM00355">
    <property type="entry name" value="ZnF_C2H2"/>
    <property type="match status" value="2"/>
</dbReference>
<dbReference type="EMBL" id="CM012453">
    <property type="protein sequence ID" value="RVE61325.1"/>
    <property type="molecule type" value="Genomic_DNA"/>
</dbReference>
<dbReference type="PANTHER" id="PTHR16515">
    <property type="entry name" value="PR DOMAIN ZINC FINGER PROTEIN"/>
    <property type="match status" value="1"/>
</dbReference>
<keyword evidence="6" id="KW-0539">Nucleus</keyword>
<gene>
    <name evidence="11" type="ORF">OJAV_G00169580</name>
</gene>
<protein>
    <recommendedName>
        <fullName evidence="10">C2H2-type domain-containing protein</fullName>
    </recommendedName>
</protein>
<evidence type="ECO:0000256" key="1">
    <source>
        <dbReference type="ARBA" id="ARBA00004123"/>
    </source>
</evidence>
<dbReference type="GO" id="GO:0005634">
    <property type="term" value="C:nucleus"/>
    <property type="evidence" value="ECO:0007669"/>
    <property type="project" value="UniProtKB-SubCell"/>
</dbReference>
<dbReference type="InterPro" id="IPR050331">
    <property type="entry name" value="Zinc_finger"/>
</dbReference>
<comment type="subcellular location">
    <subcellularLocation>
        <location evidence="1">Nucleus</location>
    </subcellularLocation>
</comment>
<keyword evidence="5" id="KW-0862">Zinc</keyword>
<evidence type="ECO:0000256" key="5">
    <source>
        <dbReference type="ARBA" id="ARBA00022833"/>
    </source>
</evidence>
<feature type="domain" description="C2H2-type" evidence="10">
    <location>
        <begin position="266"/>
        <end position="293"/>
    </location>
</feature>
<name>A0A437CES2_ORYJA</name>
<dbReference type="OrthoDB" id="8907654at2759"/>
<reference evidence="11 12" key="1">
    <citation type="submission" date="2018-11" db="EMBL/GenBank/DDBJ databases">
        <authorList>
            <person name="Lopez-Roques C."/>
            <person name="Donnadieu C."/>
            <person name="Bouchez O."/>
            <person name="Klopp C."/>
            <person name="Cabau C."/>
            <person name="Zahm M."/>
        </authorList>
    </citation>
    <scope>NUCLEOTIDE SEQUENCE [LARGE SCALE GENOMIC DNA]</scope>
    <source>
        <strain evidence="11">RS831</strain>
        <tissue evidence="11">Whole body</tissue>
    </source>
</reference>
<dbReference type="InterPro" id="IPR013087">
    <property type="entry name" value="Znf_C2H2_type"/>
</dbReference>
<feature type="region of interest" description="Disordered" evidence="9">
    <location>
        <begin position="50"/>
        <end position="94"/>
    </location>
</feature>
<keyword evidence="8" id="KW-0175">Coiled coil</keyword>
<evidence type="ECO:0000313" key="11">
    <source>
        <dbReference type="EMBL" id="RVE61325.1"/>
    </source>
</evidence>
<evidence type="ECO:0000256" key="8">
    <source>
        <dbReference type="SAM" id="Coils"/>
    </source>
</evidence>
<evidence type="ECO:0000256" key="7">
    <source>
        <dbReference type="PROSITE-ProRule" id="PRU00042"/>
    </source>
</evidence>
<proteinExistence type="predicted"/>
<dbReference type="PANTHER" id="PTHR16515:SF66">
    <property type="entry name" value="C2H2-TYPE DOMAIN-CONTAINING PROTEIN"/>
    <property type="match status" value="1"/>
</dbReference>
<evidence type="ECO:0000259" key="10">
    <source>
        <dbReference type="PROSITE" id="PS50157"/>
    </source>
</evidence>
<feature type="coiled-coil region" evidence="8">
    <location>
        <begin position="23"/>
        <end position="50"/>
    </location>
</feature>
<keyword evidence="2" id="KW-0479">Metal-binding</keyword>
<keyword evidence="3" id="KW-0677">Repeat</keyword>
<dbReference type="Proteomes" id="UP000283210">
    <property type="component" value="Chromosome 17"/>
</dbReference>
<evidence type="ECO:0000256" key="9">
    <source>
        <dbReference type="SAM" id="MobiDB-lite"/>
    </source>
</evidence>
<dbReference type="PROSITE" id="PS00028">
    <property type="entry name" value="ZINC_FINGER_C2H2_1"/>
    <property type="match status" value="2"/>
</dbReference>
<dbReference type="PROSITE" id="PS50157">
    <property type="entry name" value="ZINC_FINGER_C2H2_2"/>
    <property type="match status" value="2"/>
</dbReference>
<evidence type="ECO:0000256" key="3">
    <source>
        <dbReference type="ARBA" id="ARBA00022737"/>
    </source>
</evidence>
<organism evidence="11 12">
    <name type="scientific">Oryzias javanicus</name>
    <name type="common">Javanese ricefish</name>
    <name type="synonym">Aplocheilus javanicus</name>
    <dbReference type="NCBI Taxonomy" id="123683"/>
    <lineage>
        <taxon>Eukaryota</taxon>
        <taxon>Metazoa</taxon>
        <taxon>Chordata</taxon>
        <taxon>Craniata</taxon>
        <taxon>Vertebrata</taxon>
        <taxon>Euteleostomi</taxon>
        <taxon>Actinopterygii</taxon>
        <taxon>Neopterygii</taxon>
        <taxon>Teleostei</taxon>
        <taxon>Neoteleostei</taxon>
        <taxon>Acanthomorphata</taxon>
        <taxon>Ovalentaria</taxon>
        <taxon>Atherinomorphae</taxon>
        <taxon>Beloniformes</taxon>
        <taxon>Adrianichthyidae</taxon>
        <taxon>Oryziinae</taxon>
        <taxon>Oryzias</taxon>
    </lineage>
</organism>
<keyword evidence="12" id="KW-1185">Reference proteome</keyword>
<evidence type="ECO:0000313" key="12">
    <source>
        <dbReference type="Proteomes" id="UP000283210"/>
    </source>
</evidence>
<evidence type="ECO:0000256" key="4">
    <source>
        <dbReference type="ARBA" id="ARBA00022771"/>
    </source>
</evidence>
<feature type="compositionally biased region" description="Basic and acidic residues" evidence="9">
    <location>
        <begin position="203"/>
        <end position="218"/>
    </location>
</feature>
<accession>A0A437CES2</accession>
<sequence length="334" mass="37997">MCSVQYFRELISDRLTAAAQDIFAEFEKTIIQYEEAMERQRRVLTALRRKPATKAAPQLGPAAPPPGSNRKARRSPGSKPVTPTPELKEIKKEEEELCCSQEDELLLQHQETNTEIHHESKDDSQASEEVEHLLRLRIPKIHLHRIDLKQHSVQRKEEAADSPPSQQSRCSVDQSPPEPLSFAEGLLSLQLVLKQEPEDSDGYEPKPQIDHVWSDSHSETAGQTPQSRDPEDAASAGNFELREERRSVAYGYPPLECSSETDEKLLTCDLCDKTFKFKSLKKKHDQVHKGGMRHFCRMCGKGFTQSGDSLAHSRTHVRKKPDQCGESFMFYHEL</sequence>